<feature type="transmembrane region" description="Helical" evidence="1">
    <location>
        <begin position="202"/>
        <end position="219"/>
    </location>
</feature>
<keyword evidence="5" id="KW-1185">Reference proteome</keyword>
<keyword evidence="1" id="KW-1133">Transmembrane helix</keyword>
<feature type="transmembrane region" description="Helical" evidence="1">
    <location>
        <begin position="157"/>
        <end position="181"/>
    </location>
</feature>
<evidence type="ECO:0000313" key="4">
    <source>
        <dbReference type="EMBL" id="MBE3002002.1"/>
    </source>
</evidence>
<dbReference type="InterPro" id="IPR035919">
    <property type="entry name" value="EAL_sf"/>
</dbReference>
<gene>
    <name evidence="4" type="ORF">IDM40_25375</name>
</gene>
<dbReference type="InterPro" id="IPR029787">
    <property type="entry name" value="Nucleotide_cyclase"/>
</dbReference>
<evidence type="ECO:0000256" key="1">
    <source>
        <dbReference type="SAM" id="Phobius"/>
    </source>
</evidence>
<dbReference type="PROSITE" id="PS50887">
    <property type="entry name" value="GGDEF"/>
    <property type="match status" value="1"/>
</dbReference>
<dbReference type="PANTHER" id="PTHR44757">
    <property type="entry name" value="DIGUANYLATE CYCLASE DGCP"/>
    <property type="match status" value="1"/>
</dbReference>
<dbReference type="SUPFAM" id="SSF55073">
    <property type="entry name" value="Nucleotide cyclase"/>
    <property type="match status" value="1"/>
</dbReference>
<name>A0ABR9PDT1_9ACTN</name>
<comment type="caution">
    <text evidence="4">The sequence shown here is derived from an EMBL/GenBank/DDBJ whole genome shotgun (WGS) entry which is preliminary data.</text>
</comment>
<keyword evidence="1" id="KW-0812">Transmembrane</keyword>
<dbReference type="Proteomes" id="UP000806528">
    <property type="component" value="Unassembled WGS sequence"/>
</dbReference>
<dbReference type="InterPro" id="IPR052155">
    <property type="entry name" value="Biofilm_reg_signaling"/>
</dbReference>
<dbReference type="Gene3D" id="3.20.20.450">
    <property type="entry name" value="EAL domain"/>
    <property type="match status" value="1"/>
</dbReference>
<evidence type="ECO:0000259" key="2">
    <source>
        <dbReference type="PROSITE" id="PS50883"/>
    </source>
</evidence>
<dbReference type="PROSITE" id="PS50883">
    <property type="entry name" value="EAL"/>
    <property type="match status" value="1"/>
</dbReference>
<feature type="transmembrane region" description="Helical" evidence="1">
    <location>
        <begin position="125"/>
        <end position="142"/>
    </location>
</feature>
<proteinExistence type="predicted"/>
<dbReference type="CDD" id="cd01949">
    <property type="entry name" value="GGDEF"/>
    <property type="match status" value="1"/>
</dbReference>
<dbReference type="Gene3D" id="3.30.70.270">
    <property type="match status" value="1"/>
</dbReference>
<accession>A0ABR9PDT1</accession>
<reference evidence="4 5" key="1">
    <citation type="submission" date="2020-09" db="EMBL/GenBank/DDBJ databases">
        <title>Diversity and distribution of actinomycetes associated with coral in the coast of Hainan.</title>
        <authorList>
            <person name="Li F."/>
        </authorList>
    </citation>
    <scope>NUCLEOTIDE SEQUENCE [LARGE SCALE GENOMIC DNA]</scope>
    <source>
        <strain evidence="4 5">HNM0947</strain>
    </source>
</reference>
<feature type="transmembrane region" description="Helical" evidence="1">
    <location>
        <begin position="52"/>
        <end position="70"/>
    </location>
</feature>
<dbReference type="InterPro" id="IPR000160">
    <property type="entry name" value="GGDEF_dom"/>
</dbReference>
<sequence>MKHPASTRDIGPRAGTPLWLYMVTATVAGAGLLVLSSAGLGADQFRHLAGEPLIWILLCMIVAGELRPISLPGQPSDNGAATSLPFTFALVIHFGLPVAAVLQVVATVVAGAARRHAVHRTVFNAAQYTLSLGVADAVLRLLRPEVNAGPWVPSDPAGLAAVAAAGAAYFLVNRMLVICAVAMHERVPLSQVLFTGIGQQSYVNGVLLSLAPLVVVSMVHSVLYVPLFALPLGALYASAMLSVKRDHQANHDELTGLANRKHLIRRSRREITHAQNRGEKVGLLLLDLDRFKEVNDTLGHHTGDALLQTVAHRLTHSVRPGDLVARLGGDEFAVLLPKVRDAASAREVAVRLRGSLCEPVRLEGMDFDLDASIGIALYPYDAPDYELLLQRADVAMYVAKSGRTGVETYDPAKDRNSTARLSLYSELRRGLAEGALEMHYQPRIALDSGAPVGLEALARWRHPTRGLLLPAEFMPVVEQSNLYRAFTGQVLDITLAAAARWHERGWDLPVAVNLGARELMDPDLAATVANALRDHGVSPHRLVLEIGESALIGDEEGTTQAVHRLRDLGVGLALDDFGTGHFTLAQLAGLPLDQVNIDESFVGRLRDEEPTVVRAAIALVRALGMRATAEGVQTAELADAVREAGCHTAQGHHFSPPLPARDVVVWLSAHCARS</sequence>
<dbReference type="SUPFAM" id="SSF141868">
    <property type="entry name" value="EAL domain-like"/>
    <property type="match status" value="1"/>
</dbReference>
<dbReference type="SMART" id="SM00267">
    <property type="entry name" value="GGDEF"/>
    <property type="match status" value="1"/>
</dbReference>
<keyword evidence="1" id="KW-0472">Membrane</keyword>
<dbReference type="InterPro" id="IPR001633">
    <property type="entry name" value="EAL_dom"/>
</dbReference>
<evidence type="ECO:0000259" key="3">
    <source>
        <dbReference type="PROSITE" id="PS50887"/>
    </source>
</evidence>
<feature type="domain" description="EAL" evidence="2">
    <location>
        <begin position="420"/>
        <end position="671"/>
    </location>
</feature>
<dbReference type="InterPro" id="IPR043128">
    <property type="entry name" value="Rev_trsase/Diguanyl_cyclase"/>
</dbReference>
<dbReference type="RefSeq" id="WP_193124592.1">
    <property type="nucleotide sequence ID" value="NZ_JADBGI010000032.1"/>
</dbReference>
<dbReference type="NCBIfam" id="TIGR00254">
    <property type="entry name" value="GGDEF"/>
    <property type="match status" value="1"/>
</dbReference>
<organism evidence="4 5">
    <name type="scientific">Nocardiopsis coralli</name>
    <dbReference type="NCBI Taxonomy" id="2772213"/>
    <lineage>
        <taxon>Bacteria</taxon>
        <taxon>Bacillati</taxon>
        <taxon>Actinomycetota</taxon>
        <taxon>Actinomycetes</taxon>
        <taxon>Streptosporangiales</taxon>
        <taxon>Nocardiopsidaceae</taxon>
        <taxon>Nocardiopsis</taxon>
    </lineage>
</organism>
<dbReference type="SMART" id="SM00052">
    <property type="entry name" value="EAL"/>
    <property type="match status" value="1"/>
</dbReference>
<feature type="transmembrane region" description="Helical" evidence="1">
    <location>
        <begin position="90"/>
        <end position="113"/>
    </location>
</feature>
<dbReference type="Pfam" id="PF00990">
    <property type="entry name" value="GGDEF"/>
    <property type="match status" value="1"/>
</dbReference>
<feature type="domain" description="GGDEF" evidence="3">
    <location>
        <begin position="279"/>
        <end position="411"/>
    </location>
</feature>
<feature type="transmembrane region" description="Helical" evidence="1">
    <location>
        <begin position="18"/>
        <end position="40"/>
    </location>
</feature>
<dbReference type="Pfam" id="PF00563">
    <property type="entry name" value="EAL"/>
    <property type="match status" value="1"/>
</dbReference>
<dbReference type="CDD" id="cd01948">
    <property type="entry name" value="EAL"/>
    <property type="match status" value="1"/>
</dbReference>
<dbReference type="PANTHER" id="PTHR44757:SF2">
    <property type="entry name" value="BIOFILM ARCHITECTURE MAINTENANCE PROTEIN MBAA"/>
    <property type="match status" value="1"/>
</dbReference>
<dbReference type="EMBL" id="JADBGI010000032">
    <property type="protein sequence ID" value="MBE3002002.1"/>
    <property type="molecule type" value="Genomic_DNA"/>
</dbReference>
<evidence type="ECO:0000313" key="5">
    <source>
        <dbReference type="Proteomes" id="UP000806528"/>
    </source>
</evidence>
<protein>
    <submittedName>
        <fullName evidence="4">EAL domain-containing protein</fullName>
    </submittedName>
</protein>